<dbReference type="AlphaFoldDB" id="F0T626"/>
<dbReference type="KEGG" id="mel:Metbo_2319"/>
<organism evidence="8 9">
    <name type="scientific">Methanobacterium lacus (strain AL-21)</name>
    <dbReference type="NCBI Taxonomy" id="877455"/>
    <lineage>
        <taxon>Archaea</taxon>
        <taxon>Methanobacteriati</taxon>
        <taxon>Methanobacteriota</taxon>
        <taxon>Methanomada group</taxon>
        <taxon>Methanobacteria</taxon>
        <taxon>Methanobacteriales</taxon>
        <taxon>Methanobacteriaceae</taxon>
        <taxon>Methanobacterium</taxon>
    </lineage>
</organism>
<evidence type="ECO:0000256" key="2">
    <source>
        <dbReference type="ARBA" id="ARBA00012438"/>
    </source>
</evidence>
<dbReference type="InterPro" id="IPR000700">
    <property type="entry name" value="PAS-assoc_C"/>
</dbReference>
<dbReference type="InterPro" id="IPR035965">
    <property type="entry name" value="PAS-like_dom_sf"/>
</dbReference>
<dbReference type="SUPFAM" id="SSF52172">
    <property type="entry name" value="CheY-like"/>
    <property type="match status" value="1"/>
</dbReference>
<keyword evidence="3" id="KW-0597">Phosphoprotein</keyword>
<evidence type="ECO:0000256" key="4">
    <source>
        <dbReference type="ARBA" id="ARBA00022679"/>
    </source>
</evidence>
<evidence type="ECO:0000313" key="8">
    <source>
        <dbReference type="EMBL" id="ADZ10533.1"/>
    </source>
</evidence>
<dbReference type="InterPro" id="IPR013655">
    <property type="entry name" value="PAS_fold_3"/>
</dbReference>
<evidence type="ECO:0000259" key="7">
    <source>
        <dbReference type="PROSITE" id="PS50113"/>
    </source>
</evidence>
<evidence type="ECO:0000313" key="9">
    <source>
        <dbReference type="Proteomes" id="UP000007490"/>
    </source>
</evidence>
<dbReference type="SUPFAM" id="SSF55785">
    <property type="entry name" value="PYP-like sensor domain (PAS domain)"/>
    <property type="match status" value="2"/>
</dbReference>
<dbReference type="eggNOG" id="arCOG02393">
    <property type="taxonomic scope" value="Archaea"/>
</dbReference>
<dbReference type="InterPro" id="IPR011006">
    <property type="entry name" value="CheY-like_superfamily"/>
</dbReference>
<sequence>MNKKKFGRRLKISAIKIFLVCNVDSVVKDLETTIESLGHSVTMVKRLQKLELKPDIILVDSSLNKKFLEATISMINKLDLPFIYISTPEEGFNQEVVDQVNYFGTIIKPVDPELLKTSIEFALQKHLKEKELKDRINKLEKRESRYHALIESSFDSVYIMSPDWGEMKHLEGRNFLNSTLNPSKSWINTYIPPEEREKVLTTINNAIKDKTKFELEHKVIAADGTIGQTLSRAVPVLDTNGEIIEWIGTAKDITKRTNIEWELTETKNMLESVIESIPDAVFVSDDEGNFLKFNKAFATYHKFKSKKDVKKTLNEYPDFLEVYGDEKYIIIT</sequence>
<keyword evidence="4" id="KW-0808">Transferase</keyword>
<evidence type="ECO:0000256" key="3">
    <source>
        <dbReference type="ARBA" id="ARBA00022553"/>
    </source>
</evidence>
<dbReference type="Pfam" id="PF13188">
    <property type="entry name" value="PAS_8"/>
    <property type="match status" value="1"/>
</dbReference>
<evidence type="ECO:0000259" key="6">
    <source>
        <dbReference type="PROSITE" id="PS50112"/>
    </source>
</evidence>
<proteinExistence type="predicted"/>
<dbReference type="GO" id="GO:0004673">
    <property type="term" value="F:protein histidine kinase activity"/>
    <property type="evidence" value="ECO:0007669"/>
    <property type="project" value="UniProtKB-EC"/>
</dbReference>
<feature type="domain" description="PAS" evidence="6">
    <location>
        <begin position="266"/>
        <end position="332"/>
    </location>
</feature>
<gene>
    <name evidence="8" type="ordered locus">Metbo_2319</name>
</gene>
<dbReference type="NCBIfam" id="TIGR00229">
    <property type="entry name" value="sensory_box"/>
    <property type="match status" value="1"/>
</dbReference>
<dbReference type="Gene3D" id="3.40.50.2300">
    <property type="match status" value="1"/>
</dbReference>
<dbReference type="Gene3D" id="3.30.450.20">
    <property type="entry name" value="PAS domain"/>
    <property type="match status" value="2"/>
</dbReference>
<name>F0T626_METLA</name>
<accession>F0T626</accession>
<dbReference type="STRING" id="877455.Metbo_2319"/>
<dbReference type="HOGENOM" id="CLU_835785_0_0_2"/>
<dbReference type="CDD" id="cd00130">
    <property type="entry name" value="PAS"/>
    <property type="match status" value="1"/>
</dbReference>
<dbReference type="InterPro" id="IPR001610">
    <property type="entry name" value="PAC"/>
</dbReference>
<comment type="catalytic activity">
    <reaction evidence="1">
        <text>ATP + protein L-histidine = ADP + protein N-phospho-L-histidine.</text>
        <dbReference type="EC" id="2.7.13.3"/>
    </reaction>
</comment>
<evidence type="ECO:0000256" key="1">
    <source>
        <dbReference type="ARBA" id="ARBA00000085"/>
    </source>
</evidence>
<dbReference type="eggNOG" id="arCOG06712">
    <property type="taxonomic scope" value="Archaea"/>
</dbReference>
<dbReference type="Pfam" id="PF08447">
    <property type="entry name" value="PAS_3"/>
    <property type="match status" value="1"/>
</dbReference>
<dbReference type="SMART" id="SM00086">
    <property type="entry name" value="PAC"/>
    <property type="match status" value="1"/>
</dbReference>
<dbReference type="PANTHER" id="PTHR43304">
    <property type="entry name" value="PHYTOCHROME-LIKE PROTEIN CPH1"/>
    <property type="match status" value="1"/>
</dbReference>
<dbReference type="PROSITE" id="PS50112">
    <property type="entry name" value="PAS"/>
    <property type="match status" value="1"/>
</dbReference>
<dbReference type="PROSITE" id="PS50113">
    <property type="entry name" value="PAC"/>
    <property type="match status" value="1"/>
</dbReference>
<dbReference type="EC" id="2.7.13.3" evidence="2"/>
<dbReference type="Proteomes" id="UP000007490">
    <property type="component" value="Chromosome"/>
</dbReference>
<keyword evidence="5" id="KW-0418">Kinase</keyword>
<dbReference type="PANTHER" id="PTHR43304:SF1">
    <property type="entry name" value="PAC DOMAIN-CONTAINING PROTEIN"/>
    <property type="match status" value="1"/>
</dbReference>
<reference evidence="9" key="1">
    <citation type="submission" date="2011-02" db="EMBL/GenBank/DDBJ databases">
        <title>Complete sequence of Methanobacterium sp. AL-21.</title>
        <authorList>
            <consortium name="US DOE Joint Genome Institute"/>
            <person name="Lucas S."/>
            <person name="Copeland A."/>
            <person name="Lapidus A."/>
            <person name="Cheng J.-F."/>
            <person name="Goodwin L."/>
            <person name="Pitluck S."/>
            <person name="Chertkov O."/>
            <person name="Detter J.C."/>
            <person name="Han C."/>
            <person name="Tapia R."/>
            <person name="Land M."/>
            <person name="Hauser L."/>
            <person name="Kyrpides N."/>
            <person name="Ivanova N."/>
            <person name="Mikhailova N."/>
            <person name="Pagani I."/>
            <person name="Cadillo-Quiroz H."/>
            <person name="Imachi H."/>
            <person name="Zinder S."/>
            <person name="Liu W."/>
            <person name="Woyke T."/>
        </authorList>
    </citation>
    <scope>NUCLEOTIDE SEQUENCE [LARGE SCALE GENOMIC DNA]</scope>
    <source>
        <strain evidence="9">AL-21</strain>
    </source>
</reference>
<dbReference type="RefSeq" id="WP_013645884.1">
    <property type="nucleotide sequence ID" value="NC_015216.1"/>
</dbReference>
<dbReference type="EMBL" id="CP002551">
    <property type="protein sequence ID" value="ADZ10533.1"/>
    <property type="molecule type" value="Genomic_DNA"/>
</dbReference>
<dbReference type="OrthoDB" id="165911at2157"/>
<keyword evidence="9" id="KW-1185">Reference proteome</keyword>
<evidence type="ECO:0000256" key="5">
    <source>
        <dbReference type="ARBA" id="ARBA00022777"/>
    </source>
</evidence>
<protein>
    <recommendedName>
        <fullName evidence="2">histidine kinase</fullName>
        <ecNumber evidence="2">2.7.13.3</ecNumber>
    </recommendedName>
</protein>
<dbReference type="InterPro" id="IPR000014">
    <property type="entry name" value="PAS"/>
</dbReference>
<reference evidence="8 9" key="2">
    <citation type="journal article" date="2014" name="Int. J. Syst. Evol. Microbiol.">
        <title>Methanobacterium paludis sp. nov. and a novel strain of Methanobacterium lacus isolated from northern peatlands.</title>
        <authorList>
            <person name="Cadillo-Quiroz H."/>
            <person name="Brauer S.L."/>
            <person name="Goodson N."/>
            <person name="Yavitt J.B."/>
            <person name="Zinder S.H."/>
        </authorList>
    </citation>
    <scope>NUCLEOTIDE SEQUENCE [LARGE SCALE GENOMIC DNA]</scope>
    <source>
        <strain evidence="8 9">AL-21</strain>
    </source>
</reference>
<dbReference type="GeneID" id="10278785"/>
<feature type="domain" description="PAC" evidence="7">
    <location>
        <begin position="213"/>
        <end position="265"/>
    </location>
</feature>
<dbReference type="InterPro" id="IPR052162">
    <property type="entry name" value="Sensor_kinase/Photoreceptor"/>
</dbReference>